<dbReference type="EMBL" id="CP010415">
    <property type="protein sequence ID" value="AJE21297.1"/>
    <property type="molecule type" value="Genomic_DNA"/>
</dbReference>
<keyword evidence="2" id="KW-0223">Dioxygenase</keyword>
<dbReference type="Gene3D" id="3.10.180.10">
    <property type="entry name" value="2,3-Dihydroxybiphenyl 1,2-Dioxygenase, domain 1"/>
    <property type="match status" value="1"/>
</dbReference>
<evidence type="ECO:0000313" key="2">
    <source>
        <dbReference type="EMBL" id="AJE21297.1"/>
    </source>
</evidence>
<proteinExistence type="predicted"/>
<dbReference type="HOGENOM" id="CLU_046006_4_0_6"/>
<dbReference type="PROSITE" id="PS51819">
    <property type="entry name" value="VOC"/>
    <property type="match status" value="1"/>
</dbReference>
<dbReference type="STRING" id="1328314.Achr_18420"/>
<keyword evidence="2" id="KW-0560">Oxidoreductase</keyword>
<dbReference type="AlphaFoldDB" id="A0A0C4WSM2"/>
<dbReference type="PANTHER" id="PTHR21366:SF14">
    <property type="entry name" value="GLYOXALASE DOMAIN-CONTAINING PROTEIN 5"/>
    <property type="match status" value="1"/>
</dbReference>
<dbReference type="GO" id="GO:0051213">
    <property type="term" value="F:dioxygenase activity"/>
    <property type="evidence" value="ECO:0007669"/>
    <property type="project" value="UniProtKB-KW"/>
</dbReference>
<dbReference type="InterPro" id="IPR004360">
    <property type="entry name" value="Glyas_Fos-R_dOase_dom"/>
</dbReference>
<accession>A0A0C4WSM2</accession>
<dbReference type="KEGG" id="acx:Achr_18420"/>
<feature type="domain" description="VOC" evidence="1">
    <location>
        <begin position="6"/>
        <end position="132"/>
    </location>
</feature>
<keyword evidence="3" id="KW-1185">Reference proteome</keyword>
<gene>
    <name evidence="2" type="ORF">Achr_18420</name>
</gene>
<dbReference type="SUPFAM" id="SSF54593">
    <property type="entry name" value="Glyoxalase/Bleomycin resistance protein/Dihydroxybiphenyl dioxygenase"/>
    <property type="match status" value="1"/>
</dbReference>
<sequence length="135" mass="14516">MFRILGIDHLVLRVVDLEKMLRFYCEALGCSVERRRDDIGLVQLRAGSALIDLVPVDGQLGSAGGAAPGKEGRNLDHFCLRIEPFDEALIRARLETHGIATGAVESRYGAEGMGPSLYLTDPQGNVVELKGPAAA</sequence>
<evidence type="ECO:0000259" key="1">
    <source>
        <dbReference type="PROSITE" id="PS51819"/>
    </source>
</evidence>
<dbReference type="InterPro" id="IPR037523">
    <property type="entry name" value="VOC_core"/>
</dbReference>
<dbReference type="Proteomes" id="UP000068210">
    <property type="component" value="Chromosome"/>
</dbReference>
<dbReference type="RefSeq" id="WP_039803762.1">
    <property type="nucleotide sequence ID" value="NZ_CP010415.1"/>
</dbReference>
<name>A0A0C4WSM2_9GAMM</name>
<reference evidence="2 3" key="1">
    <citation type="journal article" date="2015" name="PLoS ONE">
        <title>Azotobacter Genomes: The Genome of Azotobacter chroococcum NCIMB 8003 (ATCC 4412).</title>
        <authorList>
            <person name="Robson R.L."/>
            <person name="Jones R."/>
            <person name="Robson R.M."/>
            <person name="Schwartz A."/>
            <person name="Richardson T.H."/>
        </authorList>
    </citation>
    <scope>NUCLEOTIDE SEQUENCE [LARGE SCALE GENOMIC DNA]</scope>
    <source>
        <strain evidence="2 3">NCIMB 8003</strain>
    </source>
</reference>
<protein>
    <submittedName>
        <fullName evidence="2">Glyoxalase/Bleomycin resistance protein/Dihydroxybiphenyl dioxygenase</fullName>
    </submittedName>
</protein>
<dbReference type="Pfam" id="PF00903">
    <property type="entry name" value="Glyoxalase"/>
    <property type="match status" value="1"/>
</dbReference>
<organism evidence="2 3">
    <name type="scientific">Azotobacter chroococcum NCIMB 8003</name>
    <dbReference type="NCBI Taxonomy" id="1328314"/>
    <lineage>
        <taxon>Bacteria</taxon>
        <taxon>Pseudomonadati</taxon>
        <taxon>Pseudomonadota</taxon>
        <taxon>Gammaproteobacteria</taxon>
        <taxon>Pseudomonadales</taxon>
        <taxon>Pseudomonadaceae</taxon>
        <taxon>Azotobacter</taxon>
    </lineage>
</organism>
<dbReference type="InterPro" id="IPR050383">
    <property type="entry name" value="GlyoxalaseI/FosfomycinResist"/>
</dbReference>
<dbReference type="PANTHER" id="PTHR21366">
    <property type="entry name" value="GLYOXALASE FAMILY PROTEIN"/>
    <property type="match status" value="1"/>
</dbReference>
<evidence type="ECO:0000313" key="3">
    <source>
        <dbReference type="Proteomes" id="UP000068210"/>
    </source>
</evidence>
<dbReference type="InterPro" id="IPR029068">
    <property type="entry name" value="Glyas_Bleomycin-R_OHBP_Dase"/>
</dbReference>